<name>A0ABQ1A7P7_9EURO</name>
<reference evidence="10 11" key="1">
    <citation type="submission" date="2020-01" db="EMBL/GenBank/DDBJ databases">
        <title>Draft genome sequence of Aspergillus udagawae IFM 53868.</title>
        <authorList>
            <person name="Takahashi H."/>
            <person name="Yaguchi T."/>
        </authorList>
    </citation>
    <scope>NUCLEOTIDE SEQUENCE [LARGE SCALE GENOMIC DNA]</scope>
    <source>
        <strain evidence="10 11">IFM 53868</strain>
    </source>
</reference>
<dbReference type="Pfam" id="PF00153">
    <property type="entry name" value="Mito_carr"/>
    <property type="match status" value="3"/>
</dbReference>
<comment type="caution">
    <text evidence="10">The sequence shown here is derived from an EMBL/GenBank/DDBJ whole genome shotgun (WGS) entry which is preliminary data.</text>
</comment>
<dbReference type="Gene3D" id="1.50.40.10">
    <property type="entry name" value="Mitochondrial carrier domain"/>
    <property type="match status" value="2"/>
</dbReference>
<sequence>MPSVEALVSPVDAKVPGDMVIGSQSTPSVVAGPSVSTAKKSDYKGFVAGVFSGIAKLSVGHPFDTVKVRLQTSKEGHFKGPLDCVLQTVRKEGVSGLYKGATPPLVGWMVMDSVMLGSLTLYRRLLLENVFSKPAIRSLTPFASYQPDLKTLPSFGHGIAGILAGTTVSFIAAPVEHIKARLQIQYAADKAKRMYSGPIDCLKKLLRTHGIAGLYRGLCATILFRSFFFFWWGSYDVLTRWMKNNTAMSAPVINFWAGGISAQIFWLTSYPSDVVKQRLMTDPMGGALGDGERKFRRWKDAARAVYHERGWRGYWRGFVPCFLRAFPANAMALVAFEGVMRSLPKIIGAEGATAEVSLSATFPHSAYLAQGQASGLRSTFQRRRQIFLTLIGYVWVQRSTSSREIELRFCCNVGPRVLFRPQRSEFSSVIDSPCTITSNLTYPLSSSLCRGAGRELTLLLAKYYLPIPTSPLVQIFRPVLIKHLQLPRASSHPHQLNPTDSCFPSLVCTGRYGLQLAVVRTMRRTNPITLLLAAILAFGFVIFVLSPSTSSASPVSAGSASSSSSSQQRREDDAAENPLSPPTKPFFKSQPVRQDGHQAPPPVVQYDLNKLSSSTNSVANGERILILTPMARFVPEYWDNVVKLTYPHELISIGFIIPKNKEGNVALAALEDAIAKTQSGPIDKRFASISILRQDFEPPLQSQDEKERHKMANQKARRESMSRARNSLLFTTLGPATAWVLWLDADIVETPPTLIQDLTAHDYPVLVPNCYQRYYNSDKKKMDVRPYDYNSWIDSSTAQSMAAEMGADEILLEGYAEMPTYRTLMAYLADTTNPNPKKVIELDGVGGTALMVKAEVHRDGAMFPAFPFYHLVETEGFARMAKRLGYSVHGLPDYFVYHQNE</sequence>
<evidence type="ECO:0000256" key="5">
    <source>
        <dbReference type="ARBA" id="ARBA00023136"/>
    </source>
</evidence>
<accession>A0ABQ1A7P7</accession>
<dbReference type="Proteomes" id="UP000465266">
    <property type="component" value="Unassembled WGS sequence"/>
</dbReference>
<keyword evidence="11" id="KW-1185">Reference proteome</keyword>
<dbReference type="InterPro" id="IPR018108">
    <property type="entry name" value="MCP_transmembrane"/>
</dbReference>
<feature type="transmembrane region" description="Helical" evidence="9">
    <location>
        <begin position="155"/>
        <end position="175"/>
    </location>
</feature>
<feature type="repeat" description="Solcar" evidence="7">
    <location>
        <begin position="40"/>
        <end position="125"/>
    </location>
</feature>
<comment type="similarity">
    <text evidence="6">Belongs to the ANP1/MMN9/VAN1 family.</text>
</comment>
<evidence type="ECO:0000313" key="11">
    <source>
        <dbReference type="Proteomes" id="UP000465266"/>
    </source>
</evidence>
<feature type="region of interest" description="Disordered" evidence="8">
    <location>
        <begin position="550"/>
        <end position="605"/>
    </location>
</feature>
<evidence type="ECO:0000256" key="1">
    <source>
        <dbReference type="ARBA" id="ARBA00004141"/>
    </source>
</evidence>
<evidence type="ECO:0000256" key="6">
    <source>
        <dbReference type="ARBA" id="ARBA00037964"/>
    </source>
</evidence>
<evidence type="ECO:0000256" key="4">
    <source>
        <dbReference type="ARBA" id="ARBA00022989"/>
    </source>
</evidence>
<feature type="repeat" description="Solcar" evidence="7">
    <location>
        <begin position="152"/>
        <end position="241"/>
    </location>
</feature>
<feature type="compositionally biased region" description="Basic and acidic residues" evidence="8">
    <location>
        <begin position="703"/>
        <end position="720"/>
    </location>
</feature>
<organism evidence="10 11">
    <name type="scientific">Aspergillus udagawae</name>
    <dbReference type="NCBI Taxonomy" id="91492"/>
    <lineage>
        <taxon>Eukaryota</taxon>
        <taxon>Fungi</taxon>
        <taxon>Dikarya</taxon>
        <taxon>Ascomycota</taxon>
        <taxon>Pezizomycotina</taxon>
        <taxon>Eurotiomycetes</taxon>
        <taxon>Eurotiomycetidae</taxon>
        <taxon>Eurotiales</taxon>
        <taxon>Aspergillaceae</taxon>
        <taxon>Aspergillus</taxon>
        <taxon>Aspergillus subgen. Fumigati</taxon>
    </lineage>
</organism>
<dbReference type="PROSITE" id="PS50920">
    <property type="entry name" value="SOLCAR"/>
    <property type="match status" value="3"/>
</dbReference>
<evidence type="ECO:0000256" key="9">
    <source>
        <dbReference type="SAM" id="Phobius"/>
    </source>
</evidence>
<dbReference type="InterPro" id="IPR029044">
    <property type="entry name" value="Nucleotide-diphossugar_trans"/>
</dbReference>
<gene>
    <name evidence="10" type="ORF">IFM53868_01612</name>
</gene>
<evidence type="ECO:0000256" key="3">
    <source>
        <dbReference type="ARBA" id="ARBA00022792"/>
    </source>
</evidence>
<feature type="region of interest" description="Disordered" evidence="8">
    <location>
        <begin position="698"/>
        <end position="720"/>
    </location>
</feature>
<evidence type="ECO:0000313" key="10">
    <source>
        <dbReference type="EMBL" id="GFF75565.1"/>
    </source>
</evidence>
<feature type="compositionally biased region" description="Low complexity" evidence="8">
    <location>
        <begin position="550"/>
        <end position="566"/>
    </location>
</feature>
<feature type="transmembrane region" description="Helical" evidence="9">
    <location>
        <begin position="213"/>
        <end position="232"/>
    </location>
</feature>
<feature type="repeat" description="Solcar" evidence="7">
    <location>
        <begin position="249"/>
        <end position="342"/>
    </location>
</feature>
<keyword evidence="3" id="KW-0496">Mitochondrion</keyword>
<dbReference type="EMBL" id="BLKG01000010">
    <property type="protein sequence ID" value="GFF75565.1"/>
    <property type="molecule type" value="Genomic_DNA"/>
</dbReference>
<keyword evidence="3" id="KW-0999">Mitochondrion inner membrane</keyword>
<keyword evidence="5 7" id="KW-0472">Membrane</keyword>
<evidence type="ECO:0000256" key="2">
    <source>
        <dbReference type="ARBA" id="ARBA00022692"/>
    </source>
</evidence>
<dbReference type="SUPFAM" id="SSF53448">
    <property type="entry name" value="Nucleotide-diphospho-sugar transferases"/>
    <property type="match status" value="1"/>
</dbReference>
<feature type="transmembrane region" description="Helical" evidence="9">
    <location>
        <begin position="252"/>
        <end position="270"/>
    </location>
</feature>
<protein>
    <submittedName>
        <fullName evidence="10">Mannan polymerase complex subunit MNN9</fullName>
    </submittedName>
</protein>
<dbReference type="Pfam" id="PF03452">
    <property type="entry name" value="Anp1"/>
    <property type="match status" value="1"/>
</dbReference>
<feature type="transmembrane region" description="Helical" evidence="9">
    <location>
        <begin position="528"/>
        <end position="546"/>
    </location>
</feature>
<dbReference type="Gene3D" id="3.90.550.10">
    <property type="entry name" value="Spore Coat Polysaccharide Biosynthesis Protein SpsA, Chain A"/>
    <property type="match status" value="1"/>
</dbReference>
<keyword evidence="4 9" id="KW-1133">Transmembrane helix</keyword>
<evidence type="ECO:0000256" key="7">
    <source>
        <dbReference type="PROSITE-ProRule" id="PRU00282"/>
    </source>
</evidence>
<proteinExistence type="inferred from homology"/>
<dbReference type="PANTHER" id="PTHR43083:SF6">
    <property type="entry name" value="MANNAN POLYMERASE COMPLEXES SUBUNIT MNN9"/>
    <property type="match status" value="1"/>
</dbReference>
<keyword evidence="2 7" id="KW-0812">Transmembrane</keyword>
<evidence type="ECO:0000256" key="8">
    <source>
        <dbReference type="SAM" id="MobiDB-lite"/>
    </source>
</evidence>
<dbReference type="InterPro" id="IPR052086">
    <property type="entry name" value="Mannan_Polymerase_Subunit"/>
</dbReference>
<dbReference type="InterPro" id="IPR023395">
    <property type="entry name" value="MCP_dom_sf"/>
</dbReference>
<dbReference type="PANTHER" id="PTHR43083">
    <property type="entry name" value="MANNAN POLYMERASE II"/>
    <property type="match status" value="1"/>
</dbReference>
<comment type="subcellular location">
    <subcellularLocation>
        <location evidence="1">Membrane</location>
        <topology evidence="1">Multi-pass membrane protein</topology>
    </subcellularLocation>
</comment>
<dbReference type="SUPFAM" id="SSF103506">
    <property type="entry name" value="Mitochondrial carrier"/>
    <property type="match status" value="1"/>
</dbReference>